<dbReference type="OrthoDB" id="5519740at2759"/>
<dbReference type="InterPro" id="IPR011008">
    <property type="entry name" value="Dimeric_a/b-barrel"/>
</dbReference>
<evidence type="ECO:0000313" key="2">
    <source>
        <dbReference type="EMBL" id="KAJ2793438.1"/>
    </source>
</evidence>
<keyword evidence="3" id="KW-1185">Reference proteome</keyword>
<reference evidence="2" key="1">
    <citation type="submission" date="2022-07" db="EMBL/GenBank/DDBJ databases">
        <title>Phylogenomic reconstructions and comparative analyses of Kickxellomycotina fungi.</title>
        <authorList>
            <person name="Reynolds N.K."/>
            <person name="Stajich J.E."/>
            <person name="Barry K."/>
            <person name="Grigoriev I.V."/>
            <person name="Crous P."/>
            <person name="Smith M.E."/>
        </authorList>
    </citation>
    <scope>NUCLEOTIDE SEQUENCE</scope>
    <source>
        <strain evidence="2">NRRL 1565</strain>
    </source>
</reference>
<dbReference type="InterPro" id="IPR005545">
    <property type="entry name" value="YCII"/>
</dbReference>
<gene>
    <name evidence="2" type="ORF">H4R20_006540</name>
</gene>
<dbReference type="PANTHER" id="PTHR33606">
    <property type="entry name" value="PROTEIN YCII"/>
    <property type="match status" value="1"/>
</dbReference>
<comment type="caution">
    <text evidence="2">The sequence shown here is derived from an EMBL/GenBank/DDBJ whole genome shotgun (WGS) entry which is preliminary data.</text>
</comment>
<dbReference type="Pfam" id="PF03795">
    <property type="entry name" value="YCII"/>
    <property type="match status" value="1"/>
</dbReference>
<evidence type="ECO:0000313" key="3">
    <source>
        <dbReference type="Proteomes" id="UP001140094"/>
    </source>
</evidence>
<accession>A0A9W8LPR4</accession>
<evidence type="ECO:0000259" key="1">
    <source>
        <dbReference type="Pfam" id="PF03795"/>
    </source>
</evidence>
<dbReference type="AlphaFoldDB" id="A0A9W8LPR4"/>
<protein>
    <recommendedName>
        <fullName evidence="1">YCII-related domain-containing protein</fullName>
    </recommendedName>
</protein>
<dbReference type="InterPro" id="IPR051807">
    <property type="entry name" value="Sec-metab_biosynth-assoc"/>
</dbReference>
<name>A0A9W8LPR4_9FUNG</name>
<organism evidence="2 3">
    <name type="scientific">Coemansia guatemalensis</name>
    <dbReference type="NCBI Taxonomy" id="2761395"/>
    <lineage>
        <taxon>Eukaryota</taxon>
        <taxon>Fungi</taxon>
        <taxon>Fungi incertae sedis</taxon>
        <taxon>Zoopagomycota</taxon>
        <taxon>Kickxellomycotina</taxon>
        <taxon>Kickxellomycetes</taxon>
        <taxon>Kickxellales</taxon>
        <taxon>Kickxellaceae</taxon>
        <taxon>Coemansia</taxon>
    </lineage>
</organism>
<dbReference type="Proteomes" id="UP001140094">
    <property type="component" value="Unassembled WGS sequence"/>
</dbReference>
<dbReference type="SUPFAM" id="SSF54909">
    <property type="entry name" value="Dimeric alpha+beta barrel"/>
    <property type="match status" value="1"/>
</dbReference>
<dbReference type="EMBL" id="JANBUO010002902">
    <property type="protein sequence ID" value="KAJ2793438.1"/>
    <property type="molecule type" value="Genomic_DNA"/>
</dbReference>
<dbReference type="PANTHER" id="PTHR33606:SF3">
    <property type="entry name" value="PROTEIN YCII"/>
    <property type="match status" value="1"/>
</dbReference>
<sequence>MSATPAKYTFLVLIDDHTDADALSRRMSIRQAHLAEATRRRQAGILVSGGALLDSHERRTMVGSSLIIRAESEQQVLELLRADPYAVAGAWNLDTARIYPYVEADF</sequence>
<dbReference type="Gene3D" id="3.30.70.1060">
    <property type="entry name" value="Dimeric alpha+beta barrel"/>
    <property type="match status" value="1"/>
</dbReference>
<feature type="domain" description="YCII-related" evidence="1">
    <location>
        <begin position="17"/>
        <end position="91"/>
    </location>
</feature>
<proteinExistence type="predicted"/>